<comment type="caution">
    <text evidence="2">The sequence shown here is derived from an EMBL/GenBank/DDBJ whole genome shotgun (WGS) entry which is preliminary data.</text>
</comment>
<feature type="region of interest" description="Disordered" evidence="1">
    <location>
        <begin position="503"/>
        <end position="580"/>
    </location>
</feature>
<gene>
    <name evidence="2" type="ORF">EWB00_001284</name>
</gene>
<feature type="compositionally biased region" description="Low complexity" evidence="1">
    <location>
        <begin position="506"/>
        <end position="517"/>
    </location>
</feature>
<evidence type="ECO:0000313" key="2">
    <source>
        <dbReference type="EMBL" id="TNN15406.1"/>
    </source>
</evidence>
<evidence type="ECO:0000256" key="1">
    <source>
        <dbReference type="SAM" id="MobiDB-lite"/>
    </source>
</evidence>
<dbReference type="Proteomes" id="UP000311919">
    <property type="component" value="Unassembled WGS sequence"/>
</dbReference>
<sequence length="723" mass="81780">MEQEIKCTQNKLFDDTTEVTTDDSMTSSHYCFGLRTKSHDIHEGKSKSLSRNPLGSSTSISMQLAWPKRVGSRKKSNTCIEFEEKSEYVIKKQSLTDVTNDNKCRKETDTHKERFLRFFRIGFTNKSKKQKTDMINVETSPFDAIRNVSAKHSHFAKYLALEDSVNQSLTYLPSTVKMSLQWPEQEKLDTFDPNETQNLPLCPTEGVNSEEDKYKNICTNVMIRPPKCGQRSSSAVQSDRFSEISSDKNIESCSINEKIYPPTPITSKSTALLRRPRTPTLGRAALFVRASYMGVDKPGTPSSLSFCKQSTKRDTIASNDSRLFDFPNLSSAQSGFISRSSSINCELRELNQNSQQSFISNRRQNETKIPKAISNRHHCHAYDTVPLDKLECLKLIPSVQMLNKSSDANSELSNVTLLKSSSRVPATVSCLNGCQKLQSPSTDYCTKQNEVDKIKTDVWKDTKHSDNVSTISLSETETSLQDHKRSAKCPATLMKGESNQTFEVTSLQQDSHSSSKSCDNILNSRKSVEIPKASVQPMRQKSTKTNVGVDLPTSPKSRNPQKSSHSFYLKQNKNSEKKRCESINMTGPSTEITMNKQSLECTKQSQSEKQINHSVNVGSIVLRRRAKPELENEQHRDVSLRISIQEVKNLSAKGRYFCEICLDRTLYARTTSKLSDGTVFWGEQFDMNNLPSISIMTINLFRQATFVKDKRQRNKNQNQFIGM</sequence>
<proteinExistence type="predicted"/>
<reference evidence="2 3" key="1">
    <citation type="submission" date="2019-03" db="EMBL/GenBank/DDBJ databases">
        <title>An improved genome assembly of the fluke Schistosoma japonicum.</title>
        <authorList>
            <person name="Hu W."/>
            <person name="Luo F."/>
            <person name="Yin M."/>
            <person name="Mo X."/>
            <person name="Sun C."/>
            <person name="Wu Q."/>
            <person name="Zhu B."/>
            <person name="Xiang M."/>
            <person name="Wang J."/>
            <person name="Wang Y."/>
            <person name="Zhang T."/>
            <person name="Xu B."/>
            <person name="Zheng H."/>
            <person name="Feng Z."/>
        </authorList>
    </citation>
    <scope>NUCLEOTIDE SEQUENCE [LARGE SCALE GENOMIC DNA]</scope>
    <source>
        <strain evidence="2">HuSjv2</strain>
        <tissue evidence="2">Worms</tissue>
    </source>
</reference>
<keyword evidence="3" id="KW-1185">Reference proteome</keyword>
<feature type="compositionally biased region" description="Polar residues" evidence="1">
    <location>
        <begin position="537"/>
        <end position="546"/>
    </location>
</feature>
<organism evidence="2 3">
    <name type="scientific">Schistosoma japonicum</name>
    <name type="common">Blood fluke</name>
    <dbReference type="NCBI Taxonomy" id="6182"/>
    <lineage>
        <taxon>Eukaryota</taxon>
        <taxon>Metazoa</taxon>
        <taxon>Spiralia</taxon>
        <taxon>Lophotrochozoa</taxon>
        <taxon>Platyhelminthes</taxon>
        <taxon>Trematoda</taxon>
        <taxon>Digenea</taxon>
        <taxon>Strigeidida</taxon>
        <taxon>Schistosomatoidea</taxon>
        <taxon>Schistosomatidae</taxon>
        <taxon>Schistosoma</taxon>
    </lineage>
</organism>
<dbReference type="EMBL" id="SKCS01000148">
    <property type="protein sequence ID" value="TNN15406.1"/>
    <property type="molecule type" value="Genomic_DNA"/>
</dbReference>
<dbReference type="OrthoDB" id="5572587at2759"/>
<feature type="compositionally biased region" description="Polar residues" evidence="1">
    <location>
        <begin position="554"/>
        <end position="572"/>
    </location>
</feature>
<dbReference type="AlphaFoldDB" id="A0A4Z2DFY3"/>
<evidence type="ECO:0000313" key="3">
    <source>
        <dbReference type="Proteomes" id="UP000311919"/>
    </source>
</evidence>
<name>A0A4Z2DFY3_SCHJA</name>
<accession>A0A4Z2DFY3</accession>
<protein>
    <submittedName>
        <fullName evidence="2">Putative Ras GTPase-activating protein isoform 1</fullName>
    </submittedName>
</protein>